<reference evidence="2" key="2">
    <citation type="submission" date="2013-10" db="EMBL/GenBank/DDBJ databases">
        <authorList>
            <person name="Aslett M."/>
        </authorList>
    </citation>
    <scope>NUCLEOTIDE SEQUENCE</scope>
    <source>
        <strain evidence="2">Houghton</strain>
    </source>
</reference>
<evidence type="ECO:0000256" key="1">
    <source>
        <dbReference type="SAM" id="MobiDB-lite"/>
    </source>
</evidence>
<feature type="region of interest" description="Disordered" evidence="1">
    <location>
        <begin position="1"/>
        <end position="27"/>
    </location>
</feature>
<keyword evidence="3" id="KW-1185">Reference proteome</keyword>
<dbReference type="OrthoDB" id="6288734at2759"/>
<dbReference type="OMA" id="WPSRNWD"/>
<name>U6GP26_EIMAC</name>
<organism evidence="2 3">
    <name type="scientific">Eimeria acervulina</name>
    <name type="common">Coccidian parasite</name>
    <dbReference type="NCBI Taxonomy" id="5801"/>
    <lineage>
        <taxon>Eukaryota</taxon>
        <taxon>Sar</taxon>
        <taxon>Alveolata</taxon>
        <taxon>Apicomplexa</taxon>
        <taxon>Conoidasida</taxon>
        <taxon>Coccidia</taxon>
        <taxon>Eucoccidiorida</taxon>
        <taxon>Eimeriorina</taxon>
        <taxon>Eimeriidae</taxon>
        <taxon>Eimeria</taxon>
    </lineage>
</organism>
<proteinExistence type="predicted"/>
<evidence type="ECO:0000313" key="2">
    <source>
        <dbReference type="EMBL" id="CDI81940.1"/>
    </source>
</evidence>
<dbReference type="RefSeq" id="XP_013248506.1">
    <property type="nucleotide sequence ID" value="XM_013393052.1"/>
</dbReference>
<dbReference type="GeneID" id="25268565"/>
<protein>
    <recommendedName>
        <fullName evidence="4">BIR protein</fullName>
    </recommendedName>
</protein>
<accession>U6GP26</accession>
<dbReference type="EMBL" id="HG671908">
    <property type="protein sequence ID" value="CDI81940.1"/>
    <property type="molecule type" value="Genomic_DNA"/>
</dbReference>
<dbReference type="AlphaFoldDB" id="U6GP26"/>
<reference evidence="2" key="1">
    <citation type="submission" date="2013-10" db="EMBL/GenBank/DDBJ databases">
        <title>Genomic analysis of the causative agents of coccidiosis in chickens.</title>
        <authorList>
            <person name="Reid A.J."/>
            <person name="Blake D."/>
            <person name="Billington K."/>
            <person name="Browne H."/>
            <person name="Dunn M."/>
            <person name="Hung S."/>
            <person name="Kawahara F."/>
            <person name="Miranda-Saavedra D."/>
            <person name="Mourier T."/>
            <person name="Nagra H."/>
            <person name="Otto T.D."/>
            <person name="Rawlings N."/>
            <person name="Sanchez A."/>
            <person name="Sanders M."/>
            <person name="Subramaniam C."/>
            <person name="Tay Y."/>
            <person name="Dear P."/>
            <person name="Doerig C."/>
            <person name="Gruber A."/>
            <person name="Parkinson J."/>
            <person name="Shirley M."/>
            <person name="Wan K.L."/>
            <person name="Berriman M."/>
            <person name="Tomley F."/>
            <person name="Pain A."/>
        </authorList>
    </citation>
    <scope>NUCLEOTIDE SEQUENCE</scope>
    <source>
        <strain evidence="2">Houghton</strain>
    </source>
</reference>
<evidence type="ECO:0008006" key="4">
    <source>
        <dbReference type="Google" id="ProtNLM"/>
    </source>
</evidence>
<dbReference type="VEuPathDB" id="ToxoDB:EAH_00004950"/>
<dbReference type="Proteomes" id="UP000018050">
    <property type="component" value="Unassembled WGS sequence"/>
</dbReference>
<gene>
    <name evidence="2" type="ORF">EAH_00004950</name>
</gene>
<evidence type="ECO:0000313" key="3">
    <source>
        <dbReference type="Proteomes" id="UP000018050"/>
    </source>
</evidence>
<sequence>MQPSEPKAFECPLRAKGSSSREARAVPWEPREELLQARKEPRYMAECKGTPRIEYAENMIDGVRLRPTFNPYVKLTKAKRYVLDNWPSRNWADWNPYSCFVRGSRRRYHIPKDLMPYKDELGEWHPPRLSGRYKADVERQYRLNGLEWVWVKNFYKEKMHIRDREPLGPKRWYIREFRVSAVEMFGDCHRQQQVKEAMKKMDDLVAEYRKEVRDKQRYNWFEKVVHDFAGEQLSSEYLRSRKEPKI</sequence>